<reference evidence="1 2" key="2">
    <citation type="journal article" date="2022" name="Mol. Ecol. Resour.">
        <title>The genomes of chicory, endive, great burdock and yacon provide insights into Asteraceae paleo-polyploidization history and plant inulin production.</title>
        <authorList>
            <person name="Fan W."/>
            <person name="Wang S."/>
            <person name="Wang H."/>
            <person name="Wang A."/>
            <person name="Jiang F."/>
            <person name="Liu H."/>
            <person name="Zhao H."/>
            <person name="Xu D."/>
            <person name="Zhang Y."/>
        </authorList>
    </citation>
    <scope>NUCLEOTIDE SEQUENCE [LARGE SCALE GENOMIC DNA]</scope>
    <source>
        <strain evidence="2">cv. Yunnan</strain>
        <tissue evidence="1">Leaves</tissue>
    </source>
</reference>
<dbReference type="Proteomes" id="UP001056120">
    <property type="component" value="Linkage Group LG06"/>
</dbReference>
<comment type="caution">
    <text evidence="1">The sequence shown here is derived from an EMBL/GenBank/DDBJ whole genome shotgun (WGS) entry which is preliminary data.</text>
</comment>
<name>A0ACB9IUF6_9ASTR</name>
<reference evidence="2" key="1">
    <citation type="journal article" date="2022" name="Mol. Ecol. Resour.">
        <title>The genomes of chicory, endive, great burdock and yacon provide insights into Asteraceae palaeo-polyploidization history and plant inulin production.</title>
        <authorList>
            <person name="Fan W."/>
            <person name="Wang S."/>
            <person name="Wang H."/>
            <person name="Wang A."/>
            <person name="Jiang F."/>
            <person name="Liu H."/>
            <person name="Zhao H."/>
            <person name="Xu D."/>
            <person name="Zhang Y."/>
        </authorList>
    </citation>
    <scope>NUCLEOTIDE SEQUENCE [LARGE SCALE GENOMIC DNA]</scope>
    <source>
        <strain evidence="2">cv. Yunnan</strain>
    </source>
</reference>
<organism evidence="1 2">
    <name type="scientific">Smallanthus sonchifolius</name>
    <dbReference type="NCBI Taxonomy" id="185202"/>
    <lineage>
        <taxon>Eukaryota</taxon>
        <taxon>Viridiplantae</taxon>
        <taxon>Streptophyta</taxon>
        <taxon>Embryophyta</taxon>
        <taxon>Tracheophyta</taxon>
        <taxon>Spermatophyta</taxon>
        <taxon>Magnoliopsida</taxon>
        <taxon>eudicotyledons</taxon>
        <taxon>Gunneridae</taxon>
        <taxon>Pentapetalae</taxon>
        <taxon>asterids</taxon>
        <taxon>campanulids</taxon>
        <taxon>Asterales</taxon>
        <taxon>Asteraceae</taxon>
        <taxon>Asteroideae</taxon>
        <taxon>Heliantheae alliance</taxon>
        <taxon>Millerieae</taxon>
        <taxon>Smallanthus</taxon>
    </lineage>
</organism>
<proteinExistence type="predicted"/>
<keyword evidence="2" id="KW-1185">Reference proteome</keyword>
<dbReference type="EMBL" id="CM042023">
    <property type="protein sequence ID" value="KAI3811868.1"/>
    <property type="molecule type" value="Genomic_DNA"/>
</dbReference>
<gene>
    <name evidence="1" type="ORF">L1987_16564</name>
</gene>
<accession>A0ACB9IUF6</accession>
<sequence length="494" mass="53358">MVDRRTAGATPGGQGTNPFEVEMEVVDPKHSSSELNKGGPRSREEPNLSSGQGMGCSMSIPAAGGPRKSFSDPTQATAMETSDPFMEGSTPVPSSTAYGVCTYSPRRDGSAIQAIIWDAPNSQFSLSERSPMRDDDNSGTTEVVINPKGYQAPHAVNTTNDPGVDSERFTVVNRRKKRNGIKVQNKKQKSVMIKPINQQNKHSQKHDMLGNKVSGYNIGTQSVSIQKDTSNQVNAKSQAGIQISGGRKSKGFDFSRAINGSAGTPKPAQHVHKSSTSVSRSPSDRSPTGPVLEVNGTGCKPLSPPCSSTVSGSGTSPCDDHFAPVQHGSNTSQQPKPLVANQQIDTHNRFLVLDFQKSLKYNKLVGDSLDSCMMDQFSSSSKVLDKSNETGPKENLVCQEKETKDYGISTAQKMAITNRLCGPSQAVRAVDMDNWEQGEHEFFEDQVKALGLDYDYCIEDVESDDENGTAQFFAAQMKVGMPRVPLPNPFLLSK</sequence>
<evidence type="ECO:0000313" key="2">
    <source>
        <dbReference type="Proteomes" id="UP001056120"/>
    </source>
</evidence>
<protein>
    <submittedName>
        <fullName evidence="1">Uncharacterized protein</fullName>
    </submittedName>
</protein>
<evidence type="ECO:0000313" key="1">
    <source>
        <dbReference type="EMBL" id="KAI3811868.1"/>
    </source>
</evidence>